<feature type="compositionally biased region" description="Polar residues" evidence="1">
    <location>
        <begin position="1"/>
        <end position="56"/>
    </location>
</feature>
<dbReference type="Proteomes" id="UP000039865">
    <property type="component" value="Unassembled WGS sequence"/>
</dbReference>
<protein>
    <submittedName>
        <fullName evidence="2">Uncharacterized protein</fullName>
    </submittedName>
</protein>
<feature type="compositionally biased region" description="Polar residues" evidence="1">
    <location>
        <begin position="79"/>
        <end position="100"/>
    </location>
</feature>
<evidence type="ECO:0000313" key="3">
    <source>
        <dbReference type="Proteomes" id="UP000039865"/>
    </source>
</evidence>
<evidence type="ECO:0000313" key="2">
    <source>
        <dbReference type="EMBL" id="CDW87521.1"/>
    </source>
</evidence>
<reference evidence="2 3" key="1">
    <citation type="submission" date="2014-06" db="EMBL/GenBank/DDBJ databases">
        <authorList>
            <person name="Swart Estienne"/>
        </authorList>
    </citation>
    <scope>NUCLEOTIDE SEQUENCE [LARGE SCALE GENOMIC DNA]</scope>
    <source>
        <strain evidence="2 3">130c</strain>
    </source>
</reference>
<dbReference type="AlphaFoldDB" id="A0A078AZI4"/>
<name>A0A078AZI4_STYLE</name>
<dbReference type="EMBL" id="CCKQ01015690">
    <property type="protein sequence ID" value="CDW87521.1"/>
    <property type="molecule type" value="Genomic_DNA"/>
</dbReference>
<gene>
    <name evidence="2" type="primary">Contig7409.g7921</name>
    <name evidence="2" type="ORF">STYLEM_16627</name>
</gene>
<dbReference type="InParanoid" id="A0A078AZI4"/>
<keyword evidence="3" id="KW-1185">Reference proteome</keyword>
<accession>A0A078AZI4</accession>
<feature type="compositionally biased region" description="Polar residues" evidence="1">
    <location>
        <begin position="117"/>
        <end position="154"/>
    </location>
</feature>
<feature type="region of interest" description="Disordered" evidence="1">
    <location>
        <begin position="1"/>
        <end position="154"/>
    </location>
</feature>
<organism evidence="2 3">
    <name type="scientific">Stylonychia lemnae</name>
    <name type="common">Ciliate</name>
    <dbReference type="NCBI Taxonomy" id="5949"/>
    <lineage>
        <taxon>Eukaryota</taxon>
        <taxon>Sar</taxon>
        <taxon>Alveolata</taxon>
        <taxon>Ciliophora</taxon>
        <taxon>Intramacronucleata</taxon>
        <taxon>Spirotrichea</taxon>
        <taxon>Stichotrichia</taxon>
        <taxon>Sporadotrichida</taxon>
        <taxon>Oxytrichidae</taxon>
        <taxon>Stylonychinae</taxon>
        <taxon>Stylonychia</taxon>
    </lineage>
</organism>
<evidence type="ECO:0000256" key="1">
    <source>
        <dbReference type="SAM" id="MobiDB-lite"/>
    </source>
</evidence>
<proteinExistence type="predicted"/>
<sequence>MMQQIVSQSPGQAPQQFKQGMNHNLFSTPPPSIQNNKQIPQQTNIPMRQGQGSNPNMVLKQAKQPIQTKPVQPKRSKSHQPVIQQRLAPSNQTSVPQGQVQGVLGSKIKPQPIPRRFNQNSNHVPDNQSNPKKPINAANQRPPQGASHSVPRQNLNKMKEKLKNIEESKQKVAEFYNQNDLLIEDIFSITDIQRLFDVIKVRNDQLIDLVSKGRSDCLSFTEEAIQVTQDALNIVKDEQEICLQRQKQLKSDSQKISNIYQTQLAPLELLSQLN</sequence>